<sequence>MKFSTVLFAASVAAFNSTETANTTVTETITSCEENGPCHTTVITTCPPTNSSISTFEGAAAGNAYAAAGAALLAAGAMLL</sequence>
<name>A0A448YTN3_BRENA</name>
<evidence type="ECO:0000313" key="2">
    <source>
        <dbReference type="EMBL" id="VEU24248.1"/>
    </source>
</evidence>
<proteinExistence type="predicted"/>
<organism evidence="2 3">
    <name type="scientific">Brettanomyces naardenensis</name>
    <name type="common">Yeast</name>
    <dbReference type="NCBI Taxonomy" id="13370"/>
    <lineage>
        <taxon>Eukaryota</taxon>
        <taxon>Fungi</taxon>
        <taxon>Dikarya</taxon>
        <taxon>Ascomycota</taxon>
        <taxon>Saccharomycotina</taxon>
        <taxon>Pichiomycetes</taxon>
        <taxon>Pichiales</taxon>
        <taxon>Pichiaceae</taxon>
        <taxon>Brettanomyces</taxon>
    </lineage>
</organism>
<accession>A0A448YTN3</accession>
<keyword evidence="1" id="KW-0732">Signal</keyword>
<evidence type="ECO:0000313" key="3">
    <source>
        <dbReference type="Proteomes" id="UP000290900"/>
    </source>
</evidence>
<reference evidence="2 3" key="1">
    <citation type="submission" date="2018-12" db="EMBL/GenBank/DDBJ databases">
        <authorList>
            <person name="Tiukova I."/>
            <person name="Dainat J."/>
        </authorList>
    </citation>
    <scope>NUCLEOTIDE SEQUENCE [LARGE SCALE GENOMIC DNA]</scope>
</reference>
<dbReference type="EMBL" id="CAACVR010000075">
    <property type="protein sequence ID" value="VEU24248.1"/>
    <property type="molecule type" value="Genomic_DNA"/>
</dbReference>
<dbReference type="AlphaFoldDB" id="A0A448YTN3"/>
<gene>
    <name evidence="2" type="ORF">BRENAR_LOCUS4976</name>
</gene>
<evidence type="ECO:0000256" key="1">
    <source>
        <dbReference type="SAM" id="SignalP"/>
    </source>
</evidence>
<protein>
    <submittedName>
        <fullName evidence="2">DEKNAAC105355</fullName>
    </submittedName>
</protein>
<dbReference type="InParanoid" id="A0A448YTN3"/>
<feature type="signal peptide" evidence="1">
    <location>
        <begin position="1"/>
        <end position="20"/>
    </location>
</feature>
<dbReference type="Proteomes" id="UP000290900">
    <property type="component" value="Unassembled WGS sequence"/>
</dbReference>
<keyword evidence="3" id="KW-1185">Reference proteome</keyword>
<feature type="chain" id="PRO_5019013079" evidence="1">
    <location>
        <begin position="21"/>
        <end position="80"/>
    </location>
</feature>